<gene>
    <name evidence="2" type="ORF">MM415A00199_0029</name>
    <name evidence="1" type="ORF">MM415B00346_0015</name>
</gene>
<name>A0A6M3JBF1_9ZZZZ</name>
<sequence>MSTLKQRRFLDLMERLGLVGDDQLPDAKLGMEYLGAMAERALMPRQHLNEHEDRRLVHQDLKEMNRRDLWRERQRAEFVAAWGDDRTGWVWERLEALKAEETRRGNRT</sequence>
<dbReference type="EMBL" id="MT141556">
    <property type="protein sequence ID" value="QJA66505.1"/>
    <property type="molecule type" value="Genomic_DNA"/>
</dbReference>
<organism evidence="1">
    <name type="scientific">viral metagenome</name>
    <dbReference type="NCBI Taxonomy" id="1070528"/>
    <lineage>
        <taxon>unclassified sequences</taxon>
        <taxon>metagenomes</taxon>
        <taxon>organismal metagenomes</taxon>
    </lineage>
</organism>
<accession>A0A6M3JBF1</accession>
<reference evidence="1" key="1">
    <citation type="submission" date="2020-03" db="EMBL/GenBank/DDBJ databases">
        <title>The deep terrestrial virosphere.</title>
        <authorList>
            <person name="Holmfeldt K."/>
            <person name="Nilsson E."/>
            <person name="Simone D."/>
            <person name="Lopez-Fernandez M."/>
            <person name="Wu X."/>
            <person name="de Brujin I."/>
            <person name="Lundin D."/>
            <person name="Andersson A."/>
            <person name="Bertilsson S."/>
            <person name="Dopson M."/>
        </authorList>
    </citation>
    <scope>NUCLEOTIDE SEQUENCE</scope>
    <source>
        <strain evidence="2">MM415A00199</strain>
        <strain evidence="1">MM415B00346</strain>
    </source>
</reference>
<evidence type="ECO:0000313" key="2">
    <source>
        <dbReference type="EMBL" id="QJA84372.1"/>
    </source>
</evidence>
<evidence type="ECO:0000313" key="1">
    <source>
        <dbReference type="EMBL" id="QJA66505.1"/>
    </source>
</evidence>
<protein>
    <submittedName>
        <fullName evidence="1">Uncharacterized protein</fullName>
    </submittedName>
</protein>
<proteinExistence type="predicted"/>
<dbReference type="AlphaFoldDB" id="A0A6M3JBF1"/>
<dbReference type="EMBL" id="MT142528">
    <property type="protein sequence ID" value="QJA84372.1"/>
    <property type="molecule type" value="Genomic_DNA"/>
</dbReference>